<dbReference type="Pfam" id="PF01869">
    <property type="entry name" value="BcrAD_BadFG"/>
    <property type="match status" value="1"/>
</dbReference>
<gene>
    <name evidence="2" type="ORF">HYR64_04520</name>
</gene>
<evidence type="ECO:0000313" key="2">
    <source>
        <dbReference type="EMBL" id="MBI1756355.1"/>
    </source>
</evidence>
<organism evidence="2 3">
    <name type="scientific">Fimbriimonas ginsengisoli</name>
    <dbReference type="NCBI Taxonomy" id="1005039"/>
    <lineage>
        <taxon>Bacteria</taxon>
        <taxon>Bacillati</taxon>
        <taxon>Armatimonadota</taxon>
        <taxon>Fimbriimonadia</taxon>
        <taxon>Fimbriimonadales</taxon>
        <taxon>Fimbriimonadaceae</taxon>
        <taxon>Fimbriimonas</taxon>
    </lineage>
</organism>
<dbReference type="Proteomes" id="UP000727962">
    <property type="component" value="Unassembled WGS sequence"/>
</dbReference>
<dbReference type="AlphaFoldDB" id="A0A931LWX7"/>
<sequence>MPIALGLDCGGSSCRALAVDASGSPVFRGHAGPANLATSSPAGLRRSLAKASAGAPAPQAVCAGFAGLVGQEGEATAIDLLTELFPSASLRALPDYAIALAAFPDRPDVCVLAGTGSVVCSAGPGGFVKSGGRGYLLGDAGSAFRIGRDALVAYLDQPEAASPAMTSALSEVFGMLDESSLIVKLYQSRQPARLLAHLARAVAKDAQAGHEAACAIMESSMRELAETVRRHVAKHLGDRKNLKIGLAGGLWKAAAFRQAFEHQARAAMAHLDLSFTLLDRPPVAGAAELAREALLGN</sequence>
<dbReference type="PANTHER" id="PTHR43190">
    <property type="entry name" value="N-ACETYL-D-GLUCOSAMINE KINASE"/>
    <property type="match status" value="1"/>
</dbReference>
<dbReference type="InterPro" id="IPR002731">
    <property type="entry name" value="ATPase_BadF"/>
</dbReference>
<dbReference type="InterPro" id="IPR043129">
    <property type="entry name" value="ATPase_NBD"/>
</dbReference>
<dbReference type="EMBL" id="JACOSL010000029">
    <property type="protein sequence ID" value="MBI1756355.1"/>
    <property type="molecule type" value="Genomic_DNA"/>
</dbReference>
<evidence type="ECO:0000259" key="1">
    <source>
        <dbReference type="Pfam" id="PF01869"/>
    </source>
</evidence>
<dbReference type="CDD" id="cd24007">
    <property type="entry name" value="ASKHA_NBD_eukNAGK-like"/>
    <property type="match status" value="1"/>
</dbReference>
<protein>
    <recommendedName>
        <fullName evidence="1">ATPase BadF/BadG/BcrA/BcrD type domain-containing protein</fullName>
    </recommendedName>
</protein>
<comment type="caution">
    <text evidence="2">The sequence shown here is derived from an EMBL/GenBank/DDBJ whole genome shotgun (WGS) entry which is preliminary data.</text>
</comment>
<dbReference type="Gene3D" id="3.30.420.40">
    <property type="match status" value="2"/>
</dbReference>
<name>A0A931LWX7_FIMGI</name>
<feature type="domain" description="ATPase BadF/BadG/BcrA/BcrD type" evidence="1">
    <location>
        <begin position="5"/>
        <end position="261"/>
    </location>
</feature>
<reference evidence="2" key="1">
    <citation type="submission" date="2020-07" db="EMBL/GenBank/DDBJ databases">
        <title>Huge and variable diversity of episymbiotic CPR bacteria and DPANN archaea in groundwater ecosystems.</title>
        <authorList>
            <person name="He C.Y."/>
            <person name="Keren R."/>
            <person name="Whittaker M."/>
            <person name="Farag I.F."/>
            <person name="Doudna J."/>
            <person name="Cate J.H.D."/>
            <person name="Banfield J.F."/>
        </authorList>
    </citation>
    <scope>NUCLEOTIDE SEQUENCE</scope>
    <source>
        <strain evidence="2">NC_groundwater_17_Pr7_B-0.1um_64_12</strain>
    </source>
</reference>
<dbReference type="PANTHER" id="PTHR43190:SF3">
    <property type="entry name" value="N-ACETYL-D-GLUCOSAMINE KINASE"/>
    <property type="match status" value="1"/>
</dbReference>
<dbReference type="SUPFAM" id="SSF53067">
    <property type="entry name" value="Actin-like ATPase domain"/>
    <property type="match status" value="2"/>
</dbReference>
<evidence type="ECO:0000313" key="3">
    <source>
        <dbReference type="Proteomes" id="UP000727962"/>
    </source>
</evidence>
<dbReference type="InterPro" id="IPR052519">
    <property type="entry name" value="Euk-type_GlcNAc_Kinase"/>
</dbReference>
<accession>A0A931LWX7</accession>
<proteinExistence type="predicted"/>